<evidence type="ECO:0000256" key="2">
    <source>
        <dbReference type="SAM" id="MobiDB-lite"/>
    </source>
</evidence>
<sequence length="316" mass="34065">MADDYYQLLGVSRNADAKEIQRAYRKLARTYHPDVNKQAGAEDTFKKISEAYHVLADPESRAQYDRFGPEFRRYAEAEREYASQGAGSGGAGGGGRARTRARPGPSGFSWSSAQAGAGPGGASVDWEDLFGDVFGSMRGMDSEAELELTVEEAFRGGPRTVVLAGPDGDRQTFELQIPPGALDGQRIRVSGGGRPGRQDGGAGDLVITLRVKPDRRLRLDGKNIEMDLLISPWEAALGASVRTRAPGGPITVRVPPGSSSGRRLRLKGQGMPQQGGKPGDLFAKVKIMVPPHPTARERELFEQLQRESGFDPRSSS</sequence>
<dbReference type="GO" id="GO:0003677">
    <property type="term" value="F:DNA binding"/>
    <property type="evidence" value="ECO:0007669"/>
    <property type="project" value="UniProtKB-KW"/>
</dbReference>
<dbReference type="EMBL" id="JACCFL010000001">
    <property type="protein sequence ID" value="NYJ22732.1"/>
    <property type="molecule type" value="Genomic_DNA"/>
</dbReference>
<organism evidence="4 5">
    <name type="scientific">Leifsonia shinshuensis</name>
    <dbReference type="NCBI Taxonomy" id="150026"/>
    <lineage>
        <taxon>Bacteria</taxon>
        <taxon>Bacillati</taxon>
        <taxon>Actinomycetota</taxon>
        <taxon>Actinomycetes</taxon>
        <taxon>Micrococcales</taxon>
        <taxon>Microbacteriaceae</taxon>
        <taxon>Leifsonia</taxon>
    </lineage>
</organism>
<feature type="region of interest" description="Disordered" evidence="2">
    <location>
        <begin position="78"/>
        <end position="122"/>
    </location>
</feature>
<feature type="compositionally biased region" description="Gly residues" evidence="2">
    <location>
        <begin position="86"/>
        <end position="96"/>
    </location>
</feature>
<dbReference type="SUPFAM" id="SSF46565">
    <property type="entry name" value="Chaperone J-domain"/>
    <property type="match status" value="1"/>
</dbReference>
<dbReference type="GO" id="GO:0005737">
    <property type="term" value="C:cytoplasm"/>
    <property type="evidence" value="ECO:0007669"/>
    <property type="project" value="TreeGrafter"/>
</dbReference>
<evidence type="ECO:0000259" key="3">
    <source>
        <dbReference type="PROSITE" id="PS50076"/>
    </source>
</evidence>
<gene>
    <name evidence="4" type="ORF">HNR13_001019</name>
</gene>
<name>A0A853CQN8_9MICO</name>
<feature type="compositionally biased region" description="Low complexity" evidence="2">
    <location>
        <begin position="102"/>
        <end position="116"/>
    </location>
</feature>
<accession>A0A853CQN8</accession>
<feature type="domain" description="J" evidence="3">
    <location>
        <begin position="4"/>
        <end position="68"/>
    </location>
</feature>
<dbReference type="PANTHER" id="PTHR43096">
    <property type="entry name" value="DNAJ HOMOLOG 1, MITOCHONDRIAL-RELATED"/>
    <property type="match status" value="1"/>
</dbReference>
<evidence type="ECO:0000256" key="1">
    <source>
        <dbReference type="ARBA" id="ARBA00023186"/>
    </source>
</evidence>
<dbReference type="Proteomes" id="UP000578352">
    <property type="component" value="Unassembled WGS sequence"/>
</dbReference>
<dbReference type="Pfam" id="PF01556">
    <property type="entry name" value="DnaJ_C"/>
    <property type="match status" value="1"/>
</dbReference>
<feature type="region of interest" description="Disordered" evidence="2">
    <location>
        <begin position="255"/>
        <end position="281"/>
    </location>
</feature>
<protein>
    <submittedName>
        <fullName evidence="4">Curved DNA-binding protein</fullName>
    </submittedName>
</protein>
<dbReference type="GO" id="GO:0051082">
    <property type="term" value="F:unfolded protein binding"/>
    <property type="evidence" value="ECO:0007669"/>
    <property type="project" value="InterPro"/>
</dbReference>
<dbReference type="SMART" id="SM00271">
    <property type="entry name" value="DnaJ"/>
    <property type="match status" value="1"/>
</dbReference>
<dbReference type="SUPFAM" id="SSF49493">
    <property type="entry name" value="HSP40/DnaJ peptide-binding domain"/>
    <property type="match status" value="2"/>
</dbReference>
<dbReference type="PRINTS" id="PR00625">
    <property type="entry name" value="JDOMAIN"/>
</dbReference>
<comment type="caution">
    <text evidence="4">The sequence shown here is derived from an EMBL/GenBank/DDBJ whole genome shotgun (WGS) entry which is preliminary data.</text>
</comment>
<dbReference type="CDD" id="cd10747">
    <property type="entry name" value="DnaJ_C"/>
    <property type="match status" value="1"/>
</dbReference>
<dbReference type="Gene3D" id="2.60.260.20">
    <property type="entry name" value="Urease metallochaperone UreE, N-terminal domain"/>
    <property type="match status" value="2"/>
</dbReference>
<reference evidence="4 5" key="1">
    <citation type="submission" date="2020-07" db="EMBL/GenBank/DDBJ databases">
        <title>Sequencing the genomes of 1000 actinobacteria strains.</title>
        <authorList>
            <person name="Klenk H.-P."/>
        </authorList>
    </citation>
    <scope>NUCLEOTIDE SEQUENCE [LARGE SCALE GENOMIC DNA]</scope>
    <source>
        <strain evidence="4 5">DSM 15165</strain>
    </source>
</reference>
<dbReference type="InterPro" id="IPR001623">
    <property type="entry name" value="DnaJ_domain"/>
</dbReference>
<dbReference type="GO" id="GO:0042026">
    <property type="term" value="P:protein refolding"/>
    <property type="evidence" value="ECO:0007669"/>
    <property type="project" value="TreeGrafter"/>
</dbReference>
<evidence type="ECO:0000313" key="4">
    <source>
        <dbReference type="EMBL" id="NYJ22732.1"/>
    </source>
</evidence>
<dbReference type="Gene3D" id="1.10.287.110">
    <property type="entry name" value="DnaJ domain"/>
    <property type="match status" value="1"/>
</dbReference>
<keyword evidence="4" id="KW-0238">DNA-binding</keyword>
<dbReference type="AlphaFoldDB" id="A0A853CQN8"/>
<keyword evidence="1" id="KW-0143">Chaperone</keyword>
<dbReference type="InterPro" id="IPR036869">
    <property type="entry name" value="J_dom_sf"/>
</dbReference>
<proteinExistence type="predicted"/>
<dbReference type="InterPro" id="IPR002939">
    <property type="entry name" value="DnaJ_C"/>
</dbReference>
<dbReference type="InterPro" id="IPR008971">
    <property type="entry name" value="HSP40/DnaJ_pept-bd"/>
</dbReference>
<dbReference type="CDD" id="cd06257">
    <property type="entry name" value="DnaJ"/>
    <property type="match status" value="1"/>
</dbReference>
<dbReference type="Pfam" id="PF00226">
    <property type="entry name" value="DnaJ"/>
    <property type="match status" value="1"/>
</dbReference>
<dbReference type="PANTHER" id="PTHR43096:SF52">
    <property type="entry name" value="DNAJ HOMOLOG 1, MITOCHONDRIAL-RELATED"/>
    <property type="match status" value="1"/>
</dbReference>
<dbReference type="RefSeq" id="WP_179604748.1">
    <property type="nucleotide sequence ID" value="NZ_BAABEH010000001.1"/>
</dbReference>
<evidence type="ECO:0000313" key="5">
    <source>
        <dbReference type="Proteomes" id="UP000578352"/>
    </source>
</evidence>
<dbReference type="PROSITE" id="PS50076">
    <property type="entry name" value="DNAJ_2"/>
    <property type="match status" value="1"/>
</dbReference>